<feature type="region of interest" description="Disordered" evidence="1">
    <location>
        <begin position="29"/>
        <end position="50"/>
    </location>
</feature>
<evidence type="ECO:0000313" key="2">
    <source>
        <dbReference type="EMBL" id="SHI62889.1"/>
    </source>
</evidence>
<proteinExistence type="predicted"/>
<name>A0A1M6CPK4_9FLAO</name>
<sequence>MKKVIVLLLLLPIVGFAQEVKPIKSIAIPRTDTPLPDKKPEDQTEAPQYSISKPFEPKMFKSPKKVYEAPQLENQIGMGNQPKSDLKPGINFEKKLNKPFQPEDDAKVYRGNQFLGDFKTKSGSAKIVYRDHEFVDGDLIRIWVNGAVVVDYVYLEGSFGKLDLGLVKGINKVEFEALNQGSSGPNTAEFRVYDDNGGIISSNKWNLATGFKASIIIVREE</sequence>
<dbReference type="Proteomes" id="UP000184488">
    <property type="component" value="Unassembled WGS sequence"/>
</dbReference>
<dbReference type="OrthoDB" id="1148517at2"/>
<reference evidence="3" key="1">
    <citation type="submission" date="2016-11" db="EMBL/GenBank/DDBJ databases">
        <authorList>
            <person name="Varghese N."/>
            <person name="Submissions S."/>
        </authorList>
    </citation>
    <scope>NUCLEOTIDE SEQUENCE [LARGE SCALE GENOMIC DNA]</scope>
    <source>
        <strain evidence="3">DSM 18829</strain>
    </source>
</reference>
<accession>A0A1M6CPK4</accession>
<organism evidence="2 3">
    <name type="scientific">Flavobacterium terrae</name>
    <dbReference type="NCBI Taxonomy" id="415425"/>
    <lineage>
        <taxon>Bacteria</taxon>
        <taxon>Pseudomonadati</taxon>
        <taxon>Bacteroidota</taxon>
        <taxon>Flavobacteriia</taxon>
        <taxon>Flavobacteriales</taxon>
        <taxon>Flavobacteriaceae</taxon>
        <taxon>Flavobacterium</taxon>
    </lineage>
</organism>
<evidence type="ECO:0008006" key="4">
    <source>
        <dbReference type="Google" id="ProtNLM"/>
    </source>
</evidence>
<dbReference type="RefSeq" id="WP_084127105.1">
    <property type="nucleotide sequence ID" value="NZ_FQZI01000002.1"/>
</dbReference>
<evidence type="ECO:0000313" key="3">
    <source>
        <dbReference type="Proteomes" id="UP000184488"/>
    </source>
</evidence>
<dbReference type="STRING" id="415425.SAMN05444363_1028"/>
<protein>
    <recommendedName>
        <fullName evidence="4">Secreted protein</fullName>
    </recommendedName>
</protein>
<evidence type="ECO:0000256" key="1">
    <source>
        <dbReference type="SAM" id="MobiDB-lite"/>
    </source>
</evidence>
<gene>
    <name evidence="2" type="ORF">SAMN05444363_1028</name>
</gene>
<dbReference type="AlphaFoldDB" id="A0A1M6CPK4"/>
<dbReference type="EMBL" id="FQZI01000002">
    <property type="protein sequence ID" value="SHI62889.1"/>
    <property type="molecule type" value="Genomic_DNA"/>
</dbReference>
<keyword evidence="3" id="KW-1185">Reference proteome</keyword>